<evidence type="ECO:0000256" key="1">
    <source>
        <dbReference type="SAM" id="SignalP"/>
    </source>
</evidence>
<feature type="chain" id="PRO_5044718302" description="Cytochrome C" evidence="1">
    <location>
        <begin position="25"/>
        <end position="112"/>
    </location>
</feature>
<evidence type="ECO:0000313" key="4">
    <source>
        <dbReference type="Proteomes" id="UP000650616"/>
    </source>
</evidence>
<name>A0AAW3ZXA6_9BACT</name>
<dbReference type="Proteomes" id="UP000650616">
    <property type="component" value="Unassembled WGS sequence"/>
</dbReference>
<dbReference type="EMBL" id="JADBHS010000018">
    <property type="protein sequence ID" value="MBE2987102.1"/>
    <property type="molecule type" value="Genomic_DNA"/>
</dbReference>
<dbReference type="EMBL" id="LIWG01000003">
    <property type="protein sequence ID" value="MBE3607871.1"/>
    <property type="molecule type" value="Genomic_DNA"/>
</dbReference>
<gene>
    <name evidence="2" type="ORF">CCAL12919_08240</name>
    <name evidence="3" type="ORF">CCAL9337_03885</name>
</gene>
<reference evidence="2 5" key="2">
    <citation type="submission" date="2020-10" db="EMBL/GenBank/DDBJ databases">
        <title>Campylobacter californiensis sp. nov. isolated from cattle and feral swine in California.</title>
        <authorList>
            <person name="Miller W.G."/>
        </authorList>
    </citation>
    <scope>NUCLEOTIDE SEQUENCE [LARGE SCALE GENOMIC DNA]</scope>
    <source>
        <strain evidence="2 5">RM12919</strain>
    </source>
</reference>
<proteinExistence type="predicted"/>
<evidence type="ECO:0000313" key="5">
    <source>
        <dbReference type="Proteomes" id="UP001318760"/>
    </source>
</evidence>
<organism evidence="3 4">
    <name type="scientific">Campylobacter californiensis</name>
    <dbReference type="NCBI Taxonomy" id="1032243"/>
    <lineage>
        <taxon>Bacteria</taxon>
        <taxon>Pseudomonadati</taxon>
        <taxon>Campylobacterota</taxon>
        <taxon>Epsilonproteobacteria</taxon>
        <taxon>Campylobacterales</taxon>
        <taxon>Campylobacteraceae</taxon>
        <taxon>Campylobacter</taxon>
    </lineage>
</organism>
<protein>
    <recommendedName>
        <fullName evidence="6">Cytochrome C</fullName>
    </recommendedName>
</protein>
<reference evidence="3 4" key="1">
    <citation type="submission" date="2015-08" db="EMBL/GenBank/DDBJ databases">
        <title>Comparative genomics of the Campylobacter concisus group.</title>
        <authorList>
            <person name="Yee E."/>
            <person name="Chapman M.H."/>
            <person name="Huynh S."/>
            <person name="Bono J.L."/>
            <person name="On S.L."/>
            <person name="St Leger J."/>
            <person name="Foster G."/>
            <person name="Parker C.T."/>
            <person name="Miller W.G."/>
        </authorList>
    </citation>
    <scope>NUCLEOTIDE SEQUENCE [LARGE SCALE GENOMIC DNA]</scope>
    <source>
        <strain evidence="3 4">RM9337</strain>
    </source>
</reference>
<accession>A0AAW3ZXA6</accession>
<evidence type="ECO:0000313" key="2">
    <source>
        <dbReference type="EMBL" id="MBE2987102.1"/>
    </source>
</evidence>
<evidence type="ECO:0008006" key="6">
    <source>
        <dbReference type="Google" id="ProtNLM"/>
    </source>
</evidence>
<feature type="signal peptide" evidence="1">
    <location>
        <begin position="1"/>
        <end position="24"/>
    </location>
</feature>
<dbReference type="RefSeq" id="WP_169936842.1">
    <property type="nucleotide sequence ID" value="NZ_CP012545.1"/>
</dbReference>
<dbReference type="AlphaFoldDB" id="A0AAW3ZXA6"/>
<dbReference type="Proteomes" id="UP001318760">
    <property type="component" value="Unassembled WGS sequence"/>
</dbReference>
<keyword evidence="1" id="KW-0732">Signal</keyword>
<sequence>MRKLLSFVLGAFLMLNLVSTNAFADAAKGQKYYLKFMKPATGMNGAEFARLQTQAGWQELFEGDATKFVEKYSKEYPALQDFLKSDKFPKSMTHIKDFCIEYAVDSGKVPSC</sequence>
<keyword evidence="4" id="KW-1185">Reference proteome</keyword>
<comment type="caution">
    <text evidence="3">The sequence shown here is derived from an EMBL/GenBank/DDBJ whole genome shotgun (WGS) entry which is preliminary data.</text>
</comment>
<evidence type="ECO:0000313" key="3">
    <source>
        <dbReference type="EMBL" id="MBE3607871.1"/>
    </source>
</evidence>